<dbReference type="Proteomes" id="UP000579812">
    <property type="component" value="Unassembled WGS sequence"/>
</dbReference>
<sequence>MMTLFSVSADFRELLPVVESRGRFGGDQHEKQDSGAGGEQDKATASRCNLRGFLLRFLHEMLRGHRQIQSGITIRNGSFVLPKEQSISGV</sequence>
<evidence type="ECO:0000313" key="3">
    <source>
        <dbReference type="Proteomes" id="UP000579812"/>
    </source>
</evidence>
<dbReference type="AlphaFoldDB" id="A0A7J6D7V6"/>
<evidence type="ECO:0000256" key="1">
    <source>
        <dbReference type="SAM" id="MobiDB-lite"/>
    </source>
</evidence>
<protein>
    <submittedName>
        <fullName evidence="2">Uncharacterized protein</fullName>
    </submittedName>
</protein>
<evidence type="ECO:0000313" key="2">
    <source>
        <dbReference type="EMBL" id="KAF4115222.1"/>
    </source>
</evidence>
<name>A0A7J6D7V6_9TELE</name>
<dbReference type="EMBL" id="JAAMOB010000003">
    <property type="protein sequence ID" value="KAF4115222.1"/>
    <property type="molecule type" value="Genomic_DNA"/>
</dbReference>
<organism evidence="2 3">
    <name type="scientific">Onychostoma macrolepis</name>
    <dbReference type="NCBI Taxonomy" id="369639"/>
    <lineage>
        <taxon>Eukaryota</taxon>
        <taxon>Metazoa</taxon>
        <taxon>Chordata</taxon>
        <taxon>Craniata</taxon>
        <taxon>Vertebrata</taxon>
        <taxon>Euteleostomi</taxon>
        <taxon>Actinopterygii</taxon>
        <taxon>Neopterygii</taxon>
        <taxon>Teleostei</taxon>
        <taxon>Ostariophysi</taxon>
        <taxon>Cypriniformes</taxon>
        <taxon>Cyprinidae</taxon>
        <taxon>Acrossocheilinae</taxon>
        <taxon>Onychostoma</taxon>
    </lineage>
</organism>
<reference evidence="2 3" key="1">
    <citation type="submission" date="2020-04" db="EMBL/GenBank/DDBJ databases">
        <title>Chromosome-level genome assembly of a cyprinid fish Onychostoma macrolepis by integration of Nanopore Sequencing, Bionano and Hi-C technology.</title>
        <authorList>
            <person name="Wang D."/>
        </authorList>
    </citation>
    <scope>NUCLEOTIDE SEQUENCE [LARGE SCALE GENOMIC DNA]</scope>
    <source>
        <strain evidence="2">SWU-2019</strain>
        <tissue evidence="2">Muscle</tissue>
    </source>
</reference>
<feature type="region of interest" description="Disordered" evidence="1">
    <location>
        <begin position="22"/>
        <end position="44"/>
    </location>
</feature>
<accession>A0A7J6D7V6</accession>
<proteinExistence type="predicted"/>
<gene>
    <name evidence="2" type="ORF">G5714_002711</name>
</gene>
<keyword evidence="3" id="KW-1185">Reference proteome</keyword>
<comment type="caution">
    <text evidence="2">The sequence shown here is derived from an EMBL/GenBank/DDBJ whole genome shotgun (WGS) entry which is preliminary data.</text>
</comment>